<evidence type="ECO:0000313" key="1">
    <source>
        <dbReference type="EMBL" id="JAH00183.1"/>
    </source>
</evidence>
<reference evidence="1" key="1">
    <citation type="submission" date="2014-11" db="EMBL/GenBank/DDBJ databases">
        <authorList>
            <person name="Amaro Gonzalez C."/>
        </authorList>
    </citation>
    <scope>NUCLEOTIDE SEQUENCE</scope>
</reference>
<protein>
    <submittedName>
        <fullName evidence="1">Uncharacterized protein</fullName>
    </submittedName>
</protein>
<proteinExistence type="predicted"/>
<dbReference type="EMBL" id="GBXM01108394">
    <property type="protein sequence ID" value="JAH00183.1"/>
    <property type="molecule type" value="Transcribed_RNA"/>
</dbReference>
<sequence length="33" mass="3591">MCTFNIPSFTEAELGVSWLTCCVPSGKIGKNTR</sequence>
<name>A0A0E9P8H1_ANGAN</name>
<reference evidence="1" key="2">
    <citation type="journal article" date="2015" name="Fish Shellfish Immunol.">
        <title>Early steps in the European eel (Anguilla anguilla)-Vibrio vulnificus interaction in the gills: Role of the RtxA13 toxin.</title>
        <authorList>
            <person name="Callol A."/>
            <person name="Pajuelo D."/>
            <person name="Ebbesson L."/>
            <person name="Teles M."/>
            <person name="MacKenzie S."/>
            <person name="Amaro C."/>
        </authorList>
    </citation>
    <scope>NUCLEOTIDE SEQUENCE</scope>
</reference>
<organism evidence="1">
    <name type="scientific">Anguilla anguilla</name>
    <name type="common">European freshwater eel</name>
    <name type="synonym">Muraena anguilla</name>
    <dbReference type="NCBI Taxonomy" id="7936"/>
    <lineage>
        <taxon>Eukaryota</taxon>
        <taxon>Metazoa</taxon>
        <taxon>Chordata</taxon>
        <taxon>Craniata</taxon>
        <taxon>Vertebrata</taxon>
        <taxon>Euteleostomi</taxon>
        <taxon>Actinopterygii</taxon>
        <taxon>Neopterygii</taxon>
        <taxon>Teleostei</taxon>
        <taxon>Anguilliformes</taxon>
        <taxon>Anguillidae</taxon>
        <taxon>Anguilla</taxon>
    </lineage>
</organism>
<accession>A0A0E9P8H1</accession>
<dbReference type="AlphaFoldDB" id="A0A0E9P8H1"/>